<dbReference type="NCBIfam" id="TIGR00810">
    <property type="entry name" value="secG"/>
    <property type="match status" value="1"/>
</dbReference>
<evidence type="ECO:0000313" key="11">
    <source>
        <dbReference type="EMBL" id="EDP10292.1"/>
    </source>
</evidence>
<sequence length="97" mass="10627">MNFKKGFAIMFKVITRRKEDNMSFLEILLMLTAVILIILSLLQSGKSDGLGSAFGAGEGLNLFANVKERGAEKMMSNITLVTGIAFFALVIIVRILD</sequence>
<dbReference type="EMBL" id="ABAW02000025">
    <property type="protein sequence ID" value="EDP10292.1"/>
    <property type="molecule type" value="Genomic_DNA"/>
</dbReference>
<dbReference type="HOGENOM" id="CLU_094156_6_1_9"/>
<keyword evidence="4 10" id="KW-1003">Cell membrane</keyword>
<accession>A8RFP4</accession>
<evidence type="ECO:0000256" key="8">
    <source>
        <dbReference type="ARBA" id="ARBA00023010"/>
    </source>
</evidence>
<dbReference type="PANTHER" id="PTHR34182:SF1">
    <property type="entry name" value="PROTEIN-EXPORT MEMBRANE PROTEIN SECG"/>
    <property type="match status" value="1"/>
</dbReference>
<dbReference type="InterPro" id="IPR004692">
    <property type="entry name" value="SecG"/>
</dbReference>
<dbReference type="AlphaFoldDB" id="A8RFP4"/>
<dbReference type="Proteomes" id="UP000004090">
    <property type="component" value="Unassembled WGS sequence"/>
</dbReference>
<evidence type="ECO:0000256" key="9">
    <source>
        <dbReference type="ARBA" id="ARBA00023136"/>
    </source>
</evidence>
<comment type="function">
    <text evidence="10">Involved in protein export. Participates in an early event of protein translocation.</text>
</comment>
<reference evidence="11 12" key="2">
    <citation type="submission" date="2007-09" db="EMBL/GenBank/DDBJ databases">
        <authorList>
            <person name="Fulton L."/>
            <person name="Clifton S."/>
            <person name="Fulton B."/>
            <person name="Xu J."/>
            <person name="Minx P."/>
            <person name="Pepin K.H."/>
            <person name="Johnson M."/>
            <person name="Thiruvilangam P."/>
            <person name="Bhonagiri V."/>
            <person name="Nash W.E."/>
            <person name="Mardis E.R."/>
            <person name="Wilson R.K."/>
        </authorList>
    </citation>
    <scope>NUCLEOTIDE SEQUENCE [LARGE SCALE GENOMIC DNA]</scope>
    <source>
        <strain evidence="11 12">DSM 3991</strain>
    </source>
</reference>
<gene>
    <name evidence="11" type="primary">secG</name>
    <name evidence="11" type="ORF">EUBDOL_02306</name>
</gene>
<keyword evidence="8 10" id="KW-0811">Translocation</keyword>
<evidence type="ECO:0000256" key="1">
    <source>
        <dbReference type="ARBA" id="ARBA00004651"/>
    </source>
</evidence>
<organism evidence="11 12">
    <name type="scientific">Amedibacillus dolichus DSM 3991</name>
    <dbReference type="NCBI Taxonomy" id="428127"/>
    <lineage>
        <taxon>Bacteria</taxon>
        <taxon>Bacillati</taxon>
        <taxon>Bacillota</taxon>
        <taxon>Erysipelotrichia</taxon>
        <taxon>Erysipelotrichales</taxon>
        <taxon>Erysipelotrichaceae</taxon>
        <taxon>Amedibacillus</taxon>
    </lineage>
</organism>
<keyword evidence="6 10" id="KW-0653">Protein transport</keyword>
<keyword evidence="9 10" id="KW-0472">Membrane</keyword>
<dbReference type="GO" id="GO:0005886">
    <property type="term" value="C:plasma membrane"/>
    <property type="evidence" value="ECO:0007669"/>
    <property type="project" value="UniProtKB-SubCell"/>
</dbReference>
<dbReference type="PRINTS" id="PR01651">
    <property type="entry name" value="SECGEXPORT"/>
</dbReference>
<evidence type="ECO:0000256" key="7">
    <source>
        <dbReference type="ARBA" id="ARBA00022989"/>
    </source>
</evidence>
<evidence type="ECO:0000256" key="5">
    <source>
        <dbReference type="ARBA" id="ARBA00022692"/>
    </source>
</evidence>
<dbReference type="GO" id="GO:0043952">
    <property type="term" value="P:protein transport by the Sec complex"/>
    <property type="evidence" value="ECO:0007669"/>
    <property type="project" value="TreeGrafter"/>
</dbReference>
<evidence type="ECO:0000256" key="3">
    <source>
        <dbReference type="ARBA" id="ARBA00022448"/>
    </source>
</evidence>
<dbReference type="Pfam" id="PF03840">
    <property type="entry name" value="SecG"/>
    <property type="match status" value="1"/>
</dbReference>
<evidence type="ECO:0000256" key="6">
    <source>
        <dbReference type="ARBA" id="ARBA00022927"/>
    </source>
</evidence>
<keyword evidence="3 10" id="KW-0813">Transport</keyword>
<evidence type="ECO:0000256" key="10">
    <source>
        <dbReference type="RuleBase" id="RU365087"/>
    </source>
</evidence>
<feature type="transmembrane region" description="Helical" evidence="10">
    <location>
        <begin position="78"/>
        <end position="96"/>
    </location>
</feature>
<comment type="subcellular location">
    <subcellularLocation>
        <location evidence="1 10">Cell membrane</location>
        <topology evidence="1 10">Multi-pass membrane protein</topology>
    </subcellularLocation>
</comment>
<keyword evidence="5 10" id="KW-0812">Transmembrane</keyword>
<evidence type="ECO:0000256" key="2">
    <source>
        <dbReference type="ARBA" id="ARBA00008445"/>
    </source>
</evidence>
<evidence type="ECO:0000313" key="12">
    <source>
        <dbReference type="Proteomes" id="UP000004090"/>
    </source>
</evidence>
<proteinExistence type="inferred from homology"/>
<protein>
    <recommendedName>
        <fullName evidence="10">Protein-export membrane protein SecG</fullName>
    </recommendedName>
</protein>
<keyword evidence="7 10" id="KW-1133">Transmembrane helix</keyword>
<dbReference type="PANTHER" id="PTHR34182">
    <property type="entry name" value="PROTEIN-EXPORT MEMBRANE PROTEIN SECG"/>
    <property type="match status" value="1"/>
</dbReference>
<feature type="transmembrane region" description="Helical" evidence="10">
    <location>
        <begin position="21"/>
        <end position="42"/>
    </location>
</feature>
<name>A8RFP4_9FIRM</name>
<reference evidence="11 12" key="1">
    <citation type="submission" date="2007-09" db="EMBL/GenBank/DDBJ databases">
        <title>Draft genome sequence of Eubacterium dolichum (DSM 3991).</title>
        <authorList>
            <person name="Sudarsanam P."/>
            <person name="Ley R."/>
            <person name="Guruge J."/>
            <person name="Turnbaugh P.J."/>
            <person name="Mahowald M."/>
            <person name="Liep D."/>
            <person name="Gordon J."/>
        </authorList>
    </citation>
    <scope>NUCLEOTIDE SEQUENCE [LARGE SCALE GENOMIC DNA]</scope>
    <source>
        <strain evidence="11 12">DSM 3991</strain>
    </source>
</reference>
<dbReference type="GO" id="GO:0009306">
    <property type="term" value="P:protein secretion"/>
    <property type="evidence" value="ECO:0007669"/>
    <property type="project" value="UniProtKB-UniRule"/>
</dbReference>
<dbReference type="STRING" id="428127.EUBDOL_02306"/>
<dbReference type="eggNOG" id="COG1314">
    <property type="taxonomic scope" value="Bacteria"/>
</dbReference>
<comment type="similarity">
    <text evidence="2 10">Belongs to the SecG family.</text>
</comment>
<evidence type="ECO:0000256" key="4">
    <source>
        <dbReference type="ARBA" id="ARBA00022475"/>
    </source>
</evidence>
<dbReference type="GO" id="GO:0065002">
    <property type="term" value="P:intracellular protein transmembrane transport"/>
    <property type="evidence" value="ECO:0007669"/>
    <property type="project" value="TreeGrafter"/>
</dbReference>
<comment type="caution">
    <text evidence="11">The sequence shown here is derived from an EMBL/GenBank/DDBJ whole genome shotgun (WGS) entry which is preliminary data.</text>
</comment>
<dbReference type="GO" id="GO:0015450">
    <property type="term" value="F:protein-transporting ATPase activity"/>
    <property type="evidence" value="ECO:0007669"/>
    <property type="project" value="UniProtKB-UniRule"/>
</dbReference>